<evidence type="ECO:0000256" key="1">
    <source>
        <dbReference type="SAM" id="MobiDB-lite"/>
    </source>
</evidence>
<proteinExistence type="predicted"/>
<organism evidence="2 3">
    <name type="scientific">Halocaridina rubra</name>
    <name type="common">Hawaiian red shrimp</name>
    <dbReference type="NCBI Taxonomy" id="373956"/>
    <lineage>
        <taxon>Eukaryota</taxon>
        <taxon>Metazoa</taxon>
        <taxon>Ecdysozoa</taxon>
        <taxon>Arthropoda</taxon>
        <taxon>Crustacea</taxon>
        <taxon>Multicrustacea</taxon>
        <taxon>Malacostraca</taxon>
        <taxon>Eumalacostraca</taxon>
        <taxon>Eucarida</taxon>
        <taxon>Decapoda</taxon>
        <taxon>Pleocyemata</taxon>
        <taxon>Caridea</taxon>
        <taxon>Atyoidea</taxon>
        <taxon>Atyidae</taxon>
        <taxon>Halocaridina</taxon>
    </lineage>
</organism>
<dbReference type="AlphaFoldDB" id="A0AAN8WVS3"/>
<feature type="region of interest" description="Disordered" evidence="1">
    <location>
        <begin position="22"/>
        <end position="64"/>
    </location>
</feature>
<gene>
    <name evidence="2" type="ORF">SK128_003503</name>
</gene>
<name>A0AAN8WVS3_HALRR</name>
<keyword evidence="3" id="KW-1185">Reference proteome</keyword>
<evidence type="ECO:0000313" key="3">
    <source>
        <dbReference type="Proteomes" id="UP001381693"/>
    </source>
</evidence>
<dbReference type="EMBL" id="JAXCGZ010013240">
    <property type="protein sequence ID" value="KAK7073201.1"/>
    <property type="molecule type" value="Genomic_DNA"/>
</dbReference>
<comment type="caution">
    <text evidence="2">The sequence shown here is derived from an EMBL/GenBank/DDBJ whole genome shotgun (WGS) entry which is preliminary data.</text>
</comment>
<accession>A0AAN8WVS3</accession>
<reference evidence="2 3" key="1">
    <citation type="submission" date="2023-11" db="EMBL/GenBank/DDBJ databases">
        <title>Halocaridina rubra genome assembly.</title>
        <authorList>
            <person name="Smith C."/>
        </authorList>
    </citation>
    <scope>NUCLEOTIDE SEQUENCE [LARGE SCALE GENOMIC DNA]</scope>
    <source>
        <strain evidence="2">EP-1</strain>
        <tissue evidence="2">Whole</tissue>
    </source>
</reference>
<protein>
    <submittedName>
        <fullName evidence="2">Uncharacterized protein</fullName>
    </submittedName>
</protein>
<evidence type="ECO:0000313" key="2">
    <source>
        <dbReference type="EMBL" id="KAK7073201.1"/>
    </source>
</evidence>
<feature type="compositionally biased region" description="Polar residues" evidence="1">
    <location>
        <begin position="22"/>
        <end position="45"/>
    </location>
</feature>
<dbReference type="Proteomes" id="UP001381693">
    <property type="component" value="Unassembled WGS sequence"/>
</dbReference>
<sequence>MALVFDKKKGSKCRKVQKYLQSKYETSQSKNNNPVRGDIASNSYQDRLHGHSAASSSSGYQNRLHTHSAASQLLQTFQAAALRPGTTLAIAHAHARGGPNTHAQALAHAGLYNFG</sequence>